<feature type="domain" description="RNA polymerase subunit H/Rpb5 C-terminal" evidence="6">
    <location>
        <begin position="137"/>
        <end position="161"/>
    </location>
</feature>
<evidence type="ECO:0000256" key="1">
    <source>
        <dbReference type="ARBA" id="ARBA00004123"/>
    </source>
</evidence>
<dbReference type="GO" id="GO:0003968">
    <property type="term" value="F:RNA-directed RNA polymerase activity"/>
    <property type="evidence" value="ECO:0007669"/>
    <property type="project" value="EnsemblFungi"/>
</dbReference>
<comment type="caution">
    <text evidence="8">The sequence shown here is derived from an EMBL/GenBank/DDBJ whole genome shotgun (WGS) entry which is preliminary data.</text>
</comment>
<evidence type="ECO:0000313" key="9">
    <source>
        <dbReference type="Proteomes" id="UP000240830"/>
    </source>
</evidence>
<keyword evidence="3" id="KW-0804">Transcription</keyword>
<comment type="similarity">
    <text evidence="5">Belongs to the archaeal Rpo5/eukaryotic RPB5 RNA polymerase subunit family.</text>
</comment>
<dbReference type="InterPro" id="IPR000783">
    <property type="entry name" value="RNA_pol_subH/Rpb5_C"/>
</dbReference>
<evidence type="ECO:0000259" key="6">
    <source>
        <dbReference type="Pfam" id="PF01191"/>
    </source>
</evidence>
<organism evidence="8 9">
    <name type="scientific">Paramicrosporidium saccamoebae</name>
    <dbReference type="NCBI Taxonomy" id="1246581"/>
    <lineage>
        <taxon>Eukaryota</taxon>
        <taxon>Fungi</taxon>
        <taxon>Fungi incertae sedis</taxon>
        <taxon>Cryptomycota</taxon>
        <taxon>Cryptomycota incertae sedis</taxon>
        <taxon>Paramicrosporidium</taxon>
    </lineage>
</organism>
<dbReference type="GO" id="GO:0006368">
    <property type="term" value="P:transcription elongation by RNA polymerase II"/>
    <property type="evidence" value="ECO:0007669"/>
    <property type="project" value="EnsemblFungi"/>
</dbReference>
<evidence type="ECO:0000256" key="2">
    <source>
        <dbReference type="ARBA" id="ARBA00020809"/>
    </source>
</evidence>
<dbReference type="Pfam" id="PF03871">
    <property type="entry name" value="RNA_pol_Rpb5_N"/>
    <property type="match status" value="1"/>
</dbReference>
<keyword evidence="9" id="KW-1185">Reference proteome</keyword>
<dbReference type="Gene3D" id="3.90.940.20">
    <property type="entry name" value="RPB5-like RNA polymerase subunit"/>
    <property type="match status" value="1"/>
</dbReference>
<dbReference type="PIRSF" id="PIRSF000747">
    <property type="entry name" value="RPB5"/>
    <property type="match status" value="1"/>
</dbReference>
<protein>
    <recommendedName>
        <fullName evidence="2">DNA-directed RNA polymerases I, II, and III subunit RPABC1</fullName>
    </recommendedName>
</protein>
<dbReference type="GO" id="GO:0006363">
    <property type="term" value="P:termination of RNA polymerase I transcription"/>
    <property type="evidence" value="ECO:0007669"/>
    <property type="project" value="EnsemblFungi"/>
</dbReference>
<dbReference type="SUPFAM" id="SSF55287">
    <property type="entry name" value="RPB5-like RNA polymerase subunit"/>
    <property type="match status" value="1"/>
</dbReference>
<keyword evidence="4" id="KW-0539">Nucleus</keyword>
<dbReference type="InterPro" id="IPR014381">
    <property type="entry name" value="Arch_Rpo5/euc_Rpb5"/>
</dbReference>
<reference evidence="8 9" key="1">
    <citation type="submission" date="2016-10" db="EMBL/GenBank/DDBJ databases">
        <title>The genome of Paramicrosporidium saccamoebae is the missing link in understanding Cryptomycota and Microsporidia evolution.</title>
        <authorList>
            <person name="Quandt C.A."/>
            <person name="Beaudet D."/>
            <person name="Corsaro D."/>
            <person name="Michel R."/>
            <person name="Corradi N."/>
            <person name="James T."/>
        </authorList>
    </citation>
    <scope>NUCLEOTIDE SEQUENCE [LARGE SCALE GENOMIC DNA]</scope>
    <source>
        <strain evidence="8 9">KSL3</strain>
    </source>
</reference>
<dbReference type="GO" id="GO:0005666">
    <property type="term" value="C:RNA polymerase III complex"/>
    <property type="evidence" value="ECO:0007669"/>
    <property type="project" value="EnsemblFungi"/>
</dbReference>
<dbReference type="InterPro" id="IPR036710">
    <property type="entry name" value="RNA_pol_Rpb5_N_sf"/>
</dbReference>
<dbReference type="GO" id="GO:0005736">
    <property type="term" value="C:RNA polymerase I complex"/>
    <property type="evidence" value="ECO:0007669"/>
    <property type="project" value="EnsemblFungi"/>
</dbReference>
<dbReference type="GO" id="GO:0005665">
    <property type="term" value="C:RNA polymerase II, core complex"/>
    <property type="evidence" value="ECO:0007669"/>
    <property type="project" value="EnsemblFungi"/>
</dbReference>
<dbReference type="SUPFAM" id="SSF53036">
    <property type="entry name" value="Eukaryotic RPB5 N-terminal domain"/>
    <property type="match status" value="1"/>
</dbReference>
<evidence type="ECO:0000259" key="7">
    <source>
        <dbReference type="Pfam" id="PF03871"/>
    </source>
</evidence>
<dbReference type="EMBL" id="MTSL01000125">
    <property type="protein sequence ID" value="PJF18420.1"/>
    <property type="molecule type" value="Genomic_DNA"/>
</dbReference>
<dbReference type="Gene3D" id="3.40.1340.10">
    <property type="entry name" value="RNA polymerase, Rpb5, N-terminal domain"/>
    <property type="match status" value="1"/>
</dbReference>
<sequence length="162" mass="18511">MESPVDRETVRLWRVHKTIHQLVHDRGYVVSQAELDMTLSEFIQTFGAGNTVVDRAALNFLVQKRDEPSEQLFVFFPEDVSVGVKPVRGYLERMNEQGVFRAIVIVRQSMTPSAAKVMITMAPKYVLEQFSEAEMVVNITEHVLVPQHIVLSDEEKKTLLAR</sequence>
<evidence type="ECO:0000313" key="8">
    <source>
        <dbReference type="EMBL" id="PJF18420.1"/>
    </source>
</evidence>
<dbReference type="GO" id="GO:0006386">
    <property type="term" value="P:termination of RNA polymerase III transcription"/>
    <property type="evidence" value="ECO:0007669"/>
    <property type="project" value="EnsemblFungi"/>
</dbReference>
<comment type="subcellular location">
    <subcellularLocation>
        <location evidence="1">Nucleus</location>
    </subcellularLocation>
</comment>
<evidence type="ECO:0000256" key="3">
    <source>
        <dbReference type="ARBA" id="ARBA00023163"/>
    </source>
</evidence>
<dbReference type="GO" id="GO:0003677">
    <property type="term" value="F:DNA binding"/>
    <property type="evidence" value="ECO:0007669"/>
    <property type="project" value="InterPro"/>
</dbReference>
<evidence type="ECO:0000256" key="4">
    <source>
        <dbReference type="ARBA" id="ARBA00023242"/>
    </source>
</evidence>
<dbReference type="GO" id="GO:0006384">
    <property type="term" value="P:transcription initiation at RNA polymerase III promoter"/>
    <property type="evidence" value="ECO:0007669"/>
    <property type="project" value="EnsemblFungi"/>
</dbReference>
<dbReference type="FunFam" id="3.40.1340.10:FF:000001">
    <property type="entry name" value="DNA-directed RNA polymerases I, II, and III subunit RPABC1"/>
    <property type="match status" value="1"/>
</dbReference>
<dbReference type="GO" id="GO:0006362">
    <property type="term" value="P:transcription elongation by RNA polymerase I"/>
    <property type="evidence" value="ECO:0007669"/>
    <property type="project" value="EnsemblFungi"/>
</dbReference>
<dbReference type="AlphaFoldDB" id="A0A2H9TLA1"/>
<dbReference type="Proteomes" id="UP000240830">
    <property type="component" value="Unassembled WGS sequence"/>
</dbReference>
<proteinExistence type="inferred from homology"/>
<dbReference type="InterPro" id="IPR005571">
    <property type="entry name" value="RNA_pol_Rpb5_N"/>
</dbReference>
<evidence type="ECO:0000256" key="5">
    <source>
        <dbReference type="ARBA" id="ARBA00025765"/>
    </source>
</evidence>
<accession>A0A2H9TLA1</accession>
<feature type="domain" description="RNA polymerase Rpb5 N-terminal" evidence="7">
    <location>
        <begin position="6"/>
        <end position="94"/>
    </location>
</feature>
<dbReference type="OrthoDB" id="248779at2759"/>
<dbReference type="GO" id="GO:0006361">
    <property type="term" value="P:transcription initiation at RNA polymerase I promoter"/>
    <property type="evidence" value="ECO:0007669"/>
    <property type="project" value="EnsemblFungi"/>
</dbReference>
<dbReference type="PANTHER" id="PTHR10535:SF0">
    <property type="entry name" value="DNA-DIRECTED RNA POLYMERASES I, II, AND III SUBUNIT RPABC1"/>
    <property type="match status" value="1"/>
</dbReference>
<gene>
    <name evidence="8" type="ORF">PSACC_01754</name>
</gene>
<dbReference type="GO" id="GO:0006367">
    <property type="term" value="P:transcription initiation at RNA polymerase II promoter"/>
    <property type="evidence" value="ECO:0007669"/>
    <property type="project" value="EnsemblFungi"/>
</dbReference>
<dbReference type="PANTHER" id="PTHR10535">
    <property type="entry name" value="DNA-DIRECTED RNA POLYMERASES I, II, AND III SUBUNIT RPABC1"/>
    <property type="match status" value="1"/>
</dbReference>
<dbReference type="STRING" id="1246581.A0A2H9TLA1"/>
<name>A0A2H9TLA1_9FUNG</name>
<dbReference type="GO" id="GO:0003899">
    <property type="term" value="F:DNA-directed RNA polymerase activity"/>
    <property type="evidence" value="ECO:0007669"/>
    <property type="project" value="EnsemblFungi"/>
</dbReference>
<dbReference type="GO" id="GO:0042797">
    <property type="term" value="P:tRNA transcription by RNA polymerase III"/>
    <property type="evidence" value="ECO:0007669"/>
    <property type="project" value="EnsemblFungi"/>
</dbReference>
<dbReference type="InterPro" id="IPR035913">
    <property type="entry name" value="RPB5-like_sf"/>
</dbReference>
<dbReference type="Pfam" id="PF01191">
    <property type="entry name" value="RNA_pol_Rpb5_C"/>
    <property type="match status" value="1"/>
</dbReference>